<comment type="similarity">
    <text evidence="1">Belongs to the ParA family. MinD subfamily.</text>
</comment>
<evidence type="ECO:0000256" key="7">
    <source>
        <dbReference type="ARBA" id="ARBA00023210"/>
    </source>
</evidence>
<dbReference type="InterPro" id="IPR050625">
    <property type="entry name" value="ParA/MinD_ATPase"/>
</dbReference>
<evidence type="ECO:0000256" key="1">
    <source>
        <dbReference type="ARBA" id="ARBA00010257"/>
    </source>
</evidence>
<dbReference type="CDD" id="cd02036">
    <property type="entry name" value="MinD"/>
    <property type="match status" value="1"/>
</dbReference>
<dbReference type="InterPro" id="IPR010223">
    <property type="entry name" value="MinD"/>
</dbReference>
<evidence type="ECO:0000256" key="2">
    <source>
        <dbReference type="ARBA" id="ARBA00011626"/>
    </source>
</evidence>
<comment type="function">
    <text evidence="9">ATPase required for the correct placement of the division site. Cell division inhibitors MinC and MinD act in concert to form an inhibitor capable of blocking formation of the polar Z ring septums. Rapidly oscillates between the poles of the cell to destabilize FtsZ filaments that have formed before they mature into polar Z rings.</text>
</comment>
<keyword evidence="4" id="KW-0132">Cell division</keyword>
<keyword evidence="7" id="KW-0717">Septation</keyword>
<dbReference type="EMBL" id="CP069352">
    <property type="protein sequence ID" value="QRK85956.1"/>
    <property type="molecule type" value="Genomic_DNA"/>
</dbReference>
<evidence type="ECO:0000256" key="6">
    <source>
        <dbReference type="ARBA" id="ARBA00022840"/>
    </source>
</evidence>
<keyword evidence="5" id="KW-0547">Nucleotide-binding</keyword>
<dbReference type="InterPro" id="IPR025501">
    <property type="entry name" value="MinD_FleN"/>
</dbReference>
<evidence type="ECO:0000256" key="8">
    <source>
        <dbReference type="ARBA" id="ARBA00023306"/>
    </source>
</evidence>
<dbReference type="PANTHER" id="PTHR43384">
    <property type="entry name" value="SEPTUM SITE-DETERMINING PROTEIN MIND HOMOLOG, CHLOROPLASTIC-RELATED"/>
    <property type="match status" value="1"/>
</dbReference>
<evidence type="ECO:0000256" key="9">
    <source>
        <dbReference type="ARBA" id="ARBA00025436"/>
    </source>
</evidence>
<evidence type="ECO:0000256" key="3">
    <source>
        <dbReference type="ARBA" id="ARBA00016887"/>
    </source>
</evidence>
<comment type="subunit">
    <text evidence="2">Interacts with MinC and FtsZ.</text>
</comment>
<dbReference type="RefSeq" id="WP_203421318.1">
    <property type="nucleotide sequence ID" value="NZ_CP069352.1"/>
</dbReference>
<keyword evidence="8" id="KW-0131">Cell cycle</keyword>
<sequence length="270" mass="29596">MAKILVVTSGKGGVGKTTTSAAIGTGLALRGHKTVIVDFDVGLRNLDLIMGCERRVVYDFVNVVNGEANLQQALIKDKRLENLYVLAASQTRDKDALTVEGVEKVLMELKEQFEFVVCDSPAGIEKGAHLAMYFADEAIVVTNPEVSSVRDSDRMLGLLASKSRRAERGEDPIKEHLLITRYHPERVEKGEMLGVEDVKEILSVTLLGVIPESQAVLKASNQGVPVILDDQSDAGQAYSDTVDRLLGKAKDHRFLNVEKKGFFERLFGGR</sequence>
<dbReference type="Pfam" id="PF01656">
    <property type="entry name" value="CbiA"/>
    <property type="match status" value="1"/>
</dbReference>
<dbReference type="SUPFAM" id="SSF52540">
    <property type="entry name" value="P-loop containing nucleoside triphosphate hydrolases"/>
    <property type="match status" value="1"/>
</dbReference>
<evidence type="ECO:0000313" key="12">
    <source>
        <dbReference type="EMBL" id="QRK85956.1"/>
    </source>
</evidence>
<accession>A0ABX7GM14</accession>
<evidence type="ECO:0000256" key="5">
    <source>
        <dbReference type="ARBA" id="ARBA00022741"/>
    </source>
</evidence>
<dbReference type="InterPro" id="IPR002586">
    <property type="entry name" value="CobQ/CobB/MinD/ParA_Nub-bd_dom"/>
</dbReference>
<dbReference type="NCBIfam" id="TIGR01968">
    <property type="entry name" value="minD_bact"/>
    <property type="match status" value="1"/>
</dbReference>
<name>A0ABX7GM14_9PSED</name>
<dbReference type="Gene3D" id="3.40.50.300">
    <property type="entry name" value="P-loop containing nucleotide triphosphate hydrolases"/>
    <property type="match status" value="1"/>
</dbReference>
<evidence type="ECO:0000259" key="11">
    <source>
        <dbReference type="Pfam" id="PF01656"/>
    </source>
</evidence>
<gene>
    <name evidence="12" type="primary">minD</name>
    <name evidence="12" type="ORF">JN757_09365</name>
</gene>
<protein>
    <recommendedName>
        <fullName evidence="3">Septum site-determining protein MinD</fullName>
    </recommendedName>
    <alternativeName>
        <fullName evidence="10">Cell division inhibitor MinD</fullName>
    </alternativeName>
</protein>
<reference evidence="12 13" key="1">
    <citation type="submission" date="2021-03" db="EMBL/GenBank/DDBJ databases">
        <title>P. granadensis CT364 genome publication.</title>
        <authorList>
            <person name="Stach J."/>
            <person name="Montero-Calasanz Md.C."/>
        </authorList>
    </citation>
    <scope>NUCLEOTIDE SEQUENCE [LARGE SCALE GENOMIC DNA]</scope>
    <source>
        <strain evidence="12 13">CT364</strain>
    </source>
</reference>
<proteinExistence type="inferred from homology"/>
<organism evidence="12 13">
    <name type="scientific">Pseudomonas granadensis</name>
    <dbReference type="NCBI Taxonomy" id="1421430"/>
    <lineage>
        <taxon>Bacteria</taxon>
        <taxon>Pseudomonadati</taxon>
        <taxon>Pseudomonadota</taxon>
        <taxon>Gammaproteobacteria</taxon>
        <taxon>Pseudomonadales</taxon>
        <taxon>Pseudomonadaceae</taxon>
        <taxon>Pseudomonas</taxon>
    </lineage>
</organism>
<evidence type="ECO:0000256" key="4">
    <source>
        <dbReference type="ARBA" id="ARBA00022618"/>
    </source>
</evidence>
<dbReference type="PIRSF" id="PIRSF003092">
    <property type="entry name" value="MinD"/>
    <property type="match status" value="1"/>
</dbReference>
<keyword evidence="6" id="KW-0067">ATP-binding</keyword>
<dbReference type="Proteomes" id="UP000663686">
    <property type="component" value="Chromosome"/>
</dbReference>
<dbReference type="InterPro" id="IPR027417">
    <property type="entry name" value="P-loop_NTPase"/>
</dbReference>
<evidence type="ECO:0000256" key="10">
    <source>
        <dbReference type="ARBA" id="ARBA00032845"/>
    </source>
</evidence>
<feature type="domain" description="CobQ/CobB/MinD/ParA nucleotide binding" evidence="11">
    <location>
        <begin position="5"/>
        <end position="226"/>
    </location>
</feature>
<keyword evidence="13" id="KW-1185">Reference proteome</keyword>
<evidence type="ECO:0000313" key="13">
    <source>
        <dbReference type="Proteomes" id="UP000663686"/>
    </source>
</evidence>
<dbReference type="PANTHER" id="PTHR43384:SF6">
    <property type="entry name" value="SEPTUM SITE-DETERMINING PROTEIN MIND HOMOLOG, CHLOROPLASTIC"/>
    <property type="match status" value="1"/>
</dbReference>